<evidence type="ECO:0000313" key="5">
    <source>
        <dbReference type="EMBL" id="KAK3333834.1"/>
    </source>
</evidence>
<dbReference type="GO" id="GO:1902369">
    <property type="term" value="P:negative regulation of RNA catabolic process"/>
    <property type="evidence" value="ECO:0007669"/>
    <property type="project" value="TreeGrafter"/>
</dbReference>
<dbReference type="GO" id="GO:0071013">
    <property type="term" value="C:catalytic step 2 spliceosome"/>
    <property type="evidence" value="ECO:0007669"/>
    <property type="project" value="TreeGrafter"/>
</dbReference>
<sequence>MPSSKDEKQKRRAVPKFASFRPKTAPEPEPERVTIEQDKKQQHANDSHNHNHNYSHSHGPPTNDRFVTNDVFFLDTRGDPLILRYGSNERSRVPSYRRFGGGKLLGSSSLLFIHHNGASDEFTIRGYHEGARSGSAFRDKNLVLASTGRSRPRFIRPESQVEQPTGSEDFVALEPPRKRRRGGDAELVPEEEDASESESEEEVLEDRHPDEMTAAKKTSIELGLQVREYPEDIGSWLALIGLQETLFREIENANENGDGEGPRAARGPDAVRGLAKLKLSLYEEALPHATEPSDREKVLEGMLREGEKMWDPKMLAKRWNHVTQEDGGHSFTLWKARLNYELTHMSAVFTHEEITSFIVKELQRLSKSLSEQTLQAEDSALLCGQLIYVFLRLTRFLHDTGYSELAVAAWQSMLEMSFSRPADADDDPQLAMSSFADFWESESPRIGEEGAKGWRNFVETDTMPEPPGPKQREKKREPERQRVEDDVFKTWALAEDKEEQECRMPARTLDEGTEHDPFRIVMFSDIQPFLAWIPRTAISFARPRLLDAFLTFCRLPAAGLSSSYLGGFPALLRDPFVVGPGRAFEQFFAHEAVAPGETSSLLLEVVSKKTPEFRQQGGNMALSPDVLFPSATWFQYLSIWSDLQGSLGRDHVEGSWILGALRHLVRVCGLEELAEYYLAAEWRNDPAAARKVAKGLLKQYGSARLYNAYASIECASRNVEVAEKVLSSATRMPSSLVANDQSQLLWNTWTWMHLESSQKQLAIARLCSSVVESSSGPELELSVTTSPALLLKARSHFSSTRDYSVSCLHLERATQHAESLALLEYLTAETTGDAEPASGSQGNIKAALASIRSFFGELNSLDKDEQTTYYRERILQTAARLLYYHATHGPYRPVYLREQLKSFIDLFPQNVVFLELFAWAESGVFRIDDPVRAVLQSVRLTAAENETAGRDCISSRCFAIQYEASAGTPNSTRLAFEAALASEACRGNPEIWLCYLRFTHRREDAEKRRLGRKKGIAANQTKNVFYRAVSACPWSKRLYMEAFGDGAAVGMVEDMSPSELRAVFNTMTTRGFRVHVDLDEFTAKWQAGRRGTTGSKSGSGSGRR</sequence>
<evidence type="ECO:0000256" key="3">
    <source>
        <dbReference type="ARBA" id="ARBA00023242"/>
    </source>
</evidence>
<feature type="region of interest" description="Disordered" evidence="4">
    <location>
        <begin position="148"/>
        <end position="214"/>
    </location>
</feature>
<feature type="compositionally biased region" description="Acidic residues" evidence="4">
    <location>
        <begin position="187"/>
        <end position="204"/>
    </location>
</feature>
<dbReference type="Gene3D" id="1.25.40.10">
    <property type="entry name" value="Tetratricopeptide repeat domain"/>
    <property type="match status" value="1"/>
</dbReference>
<dbReference type="PANTHER" id="PTHR13471:SF0">
    <property type="entry name" value="NUCLEAR EXOSOME REGULATOR NRDE2"/>
    <property type="match status" value="1"/>
</dbReference>
<dbReference type="Proteomes" id="UP001286456">
    <property type="component" value="Unassembled WGS sequence"/>
</dbReference>
<feature type="compositionally biased region" description="Basic and acidic residues" evidence="4">
    <location>
        <begin position="24"/>
        <end position="49"/>
    </location>
</feature>
<evidence type="ECO:0000256" key="4">
    <source>
        <dbReference type="SAM" id="MobiDB-lite"/>
    </source>
</evidence>
<name>A0AAE0IZ04_9PEZI</name>
<keyword evidence="6" id="KW-1185">Reference proteome</keyword>
<dbReference type="InterPro" id="IPR013633">
    <property type="entry name" value="NRDE-2"/>
</dbReference>
<dbReference type="GO" id="GO:0031048">
    <property type="term" value="P:regulatory ncRNA-mediated heterochromatin formation"/>
    <property type="evidence" value="ECO:0007669"/>
    <property type="project" value="TreeGrafter"/>
</dbReference>
<gene>
    <name evidence="5" type="ORF">B0T19DRAFT_138708</name>
</gene>
<keyword evidence="3" id="KW-0539">Nucleus</keyword>
<dbReference type="Pfam" id="PF08424">
    <property type="entry name" value="NRDE-2"/>
    <property type="match status" value="1"/>
</dbReference>
<comment type="subcellular location">
    <subcellularLocation>
        <location evidence="1">Nucleus</location>
    </subcellularLocation>
</comment>
<dbReference type="EMBL" id="JAUEPO010000002">
    <property type="protein sequence ID" value="KAK3333834.1"/>
    <property type="molecule type" value="Genomic_DNA"/>
</dbReference>
<feature type="region of interest" description="Disordered" evidence="4">
    <location>
        <begin position="1"/>
        <end position="62"/>
    </location>
</feature>
<protein>
    <submittedName>
        <fullName evidence="5">NRDE-2, necessary for RNA interference-domain-containing protein</fullName>
    </submittedName>
</protein>
<dbReference type="PANTHER" id="PTHR13471">
    <property type="entry name" value="TETRATRICOPEPTIDE-LIKE HELICAL"/>
    <property type="match status" value="1"/>
</dbReference>
<evidence type="ECO:0000313" key="6">
    <source>
        <dbReference type="Proteomes" id="UP001286456"/>
    </source>
</evidence>
<organism evidence="5 6">
    <name type="scientific">Cercophora scortea</name>
    <dbReference type="NCBI Taxonomy" id="314031"/>
    <lineage>
        <taxon>Eukaryota</taxon>
        <taxon>Fungi</taxon>
        <taxon>Dikarya</taxon>
        <taxon>Ascomycota</taxon>
        <taxon>Pezizomycotina</taxon>
        <taxon>Sordariomycetes</taxon>
        <taxon>Sordariomycetidae</taxon>
        <taxon>Sordariales</taxon>
        <taxon>Lasiosphaeriaceae</taxon>
        <taxon>Cercophora</taxon>
    </lineage>
</organism>
<proteinExistence type="inferred from homology"/>
<feature type="region of interest" description="Disordered" evidence="4">
    <location>
        <begin position="458"/>
        <end position="481"/>
    </location>
</feature>
<reference evidence="5" key="2">
    <citation type="submission" date="2023-06" db="EMBL/GenBank/DDBJ databases">
        <authorList>
            <consortium name="Lawrence Berkeley National Laboratory"/>
            <person name="Haridas S."/>
            <person name="Hensen N."/>
            <person name="Bonometti L."/>
            <person name="Westerberg I."/>
            <person name="Brannstrom I.O."/>
            <person name="Guillou S."/>
            <person name="Cros-Aarteil S."/>
            <person name="Calhoun S."/>
            <person name="Kuo A."/>
            <person name="Mondo S."/>
            <person name="Pangilinan J."/>
            <person name="Riley R."/>
            <person name="Labutti K."/>
            <person name="Andreopoulos B."/>
            <person name="Lipzen A."/>
            <person name="Chen C."/>
            <person name="Yanf M."/>
            <person name="Daum C."/>
            <person name="Ng V."/>
            <person name="Clum A."/>
            <person name="Steindorff A."/>
            <person name="Ohm R."/>
            <person name="Martin F."/>
            <person name="Silar P."/>
            <person name="Natvig D."/>
            <person name="Lalanne C."/>
            <person name="Gautier V."/>
            <person name="Ament-Velasquez S.L."/>
            <person name="Kruys A."/>
            <person name="Hutchinson M.I."/>
            <person name="Powell A.J."/>
            <person name="Barry K."/>
            <person name="Miller A.N."/>
            <person name="Grigoriev I.V."/>
            <person name="Debuchy R."/>
            <person name="Gladieux P."/>
            <person name="Thoren M.H."/>
            <person name="Johannesson H."/>
        </authorList>
    </citation>
    <scope>NUCLEOTIDE SEQUENCE</scope>
    <source>
        <strain evidence="5">SMH4131-1</strain>
    </source>
</reference>
<reference evidence="5" key="1">
    <citation type="journal article" date="2023" name="Mol. Phylogenet. Evol.">
        <title>Genome-scale phylogeny and comparative genomics of the fungal order Sordariales.</title>
        <authorList>
            <person name="Hensen N."/>
            <person name="Bonometti L."/>
            <person name="Westerberg I."/>
            <person name="Brannstrom I.O."/>
            <person name="Guillou S."/>
            <person name="Cros-Aarteil S."/>
            <person name="Calhoun S."/>
            <person name="Haridas S."/>
            <person name="Kuo A."/>
            <person name="Mondo S."/>
            <person name="Pangilinan J."/>
            <person name="Riley R."/>
            <person name="LaButti K."/>
            <person name="Andreopoulos B."/>
            <person name="Lipzen A."/>
            <person name="Chen C."/>
            <person name="Yan M."/>
            <person name="Daum C."/>
            <person name="Ng V."/>
            <person name="Clum A."/>
            <person name="Steindorff A."/>
            <person name="Ohm R.A."/>
            <person name="Martin F."/>
            <person name="Silar P."/>
            <person name="Natvig D.O."/>
            <person name="Lalanne C."/>
            <person name="Gautier V."/>
            <person name="Ament-Velasquez S.L."/>
            <person name="Kruys A."/>
            <person name="Hutchinson M.I."/>
            <person name="Powell A.J."/>
            <person name="Barry K."/>
            <person name="Miller A.N."/>
            <person name="Grigoriev I.V."/>
            <person name="Debuchy R."/>
            <person name="Gladieux P."/>
            <person name="Hiltunen Thoren M."/>
            <person name="Johannesson H."/>
        </authorList>
    </citation>
    <scope>NUCLEOTIDE SEQUENCE</scope>
    <source>
        <strain evidence="5">SMH4131-1</strain>
    </source>
</reference>
<evidence type="ECO:0000256" key="1">
    <source>
        <dbReference type="ARBA" id="ARBA00004123"/>
    </source>
</evidence>
<feature type="compositionally biased region" description="Basic and acidic residues" evidence="4">
    <location>
        <begin position="205"/>
        <end position="214"/>
    </location>
</feature>
<comment type="similarity">
    <text evidence="2">Belongs to the NRDE2 family.</text>
</comment>
<dbReference type="InterPro" id="IPR011990">
    <property type="entry name" value="TPR-like_helical_dom_sf"/>
</dbReference>
<evidence type="ECO:0000256" key="2">
    <source>
        <dbReference type="ARBA" id="ARBA00009265"/>
    </source>
</evidence>
<dbReference type="AlphaFoldDB" id="A0AAE0IZ04"/>
<feature type="compositionally biased region" description="Basic and acidic residues" evidence="4">
    <location>
        <begin position="470"/>
        <end position="481"/>
    </location>
</feature>
<accession>A0AAE0IZ04</accession>
<comment type="caution">
    <text evidence="5">The sequence shown here is derived from an EMBL/GenBank/DDBJ whole genome shotgun (WGS) entry which is preliminary data.</text>
</comment>